<proteinExistence type="predicted"/>
<name>A0A0H5QHH6_9EUKA</name>
<accession>A0A0H5QHH6</accession>
<sequence length="412" mass="47335">MNLANLLSALYHLPILSYLEPLDAFSLTRTSRQIAYDLKEITCPVWKYFYDYYRPESNSYIQETISYEFFSSMMPSFIIRFSSGRHGDVYRLPLSSEFVIHPQTEVCDLAIFLVKIVSEGELSPLDMESLNIRKLNGEHLVLGVKCREKAGDVLQQGDRMQIGISDFYEVVDVTWIRWCRDCYRIGRLWPYRTLFRRSPCHRIRPISDPSDPTIVDNLFPNLVSCLQQGMTMVIHPRLVKLVWFNANPSLDLVNSGDAGDVGRMLDLLESLLVNYGNVPQRNRTNMEPLFRHLWSYLNRDYRGDNMTSVVNCQNEAFCFATYSGHLLRSDHIVTRDQSDPDICPKVPLFPSGVNGSGSPPCGYLTLHDMLLDLDEYFSPDRIPMRYRFGRECRLVCAERTVQGGGGTQCSII</sequence>
<evidence type="ECO:0008006" key="2">
    <source>
        <dbReference type="Google" id="ProtNLM"/>
    </source>
</evidence>
<evidence type="ECO:0000313" key="1">
    <source>
        <dbReference type="EMBL" id="CRZ01428.1"/>
    </source>
</evidence>
<protein>
    <recommendedName>
        <fullName evidence="2">F-box domain-containing protein</fullName>
    </recommendedName>
</protein>
<dbReference type="AlphaFoldDB" id="A0A0H5QHH6"/>
<reference evidence="1" key="1">
    <citation type="submission" date="2015-04" db="EMBL/GenBank/DDBJ databases">
        <title>The genome sequence of the plant pathogenic Rhizarian Plasmodiophora brassicae reveals insights in its biotrophic life cycle and the origin of chitin synthesis.</title>
        <authorList>
            <person name="Schwelm A."/>
            <person name="Fogelqvist J."/>
            <person name="Knaust A."/>
            <person name="Julke S."/>
            <person name="Lilja T."/>
            <person name="Dhandapani V."/>
            <person name="Bonilla-Rosso G."/>
            <person name="Karlsson M."/>
            <person name="Shevchenko A."/>
            <person name="Choi S.R."/>
            <person name="Kim H.G."/>
            <person name="Park J.Y."/>
            <person name="Lim Y.P."/>
            <person name="Ludwig-Muller J."/>
            <person name="Dixelius C."/>
        </authorList>
    </citation>
    <scope>NUCLEOTIDE SEQUENCE</scope>
    <source>
        <tissue evidence="1">Potato root galls</tissue>
    </source>
</reference>
<organism evidence="1">
    <name type="scientific">Spongospora subterranea</name>
    <dbReference type="NCBI Taxonomy" id="70186"/>
    <lineage>
        <taxon>Eukaryota</taxon>
        <taxon>Sar</taxon>
        <taxon>Rhizaria</taxon>
        <taxon>Endomyxa</taxon>
        <taxon>Phytomyxea</taxon>
        <taxon>Plasmodiophorida</taxon>
        <taxon>Plasmodiophoridae</taxon>
        <taxon>Spongospora</taxon>
    </lineage>
</organism>
<dbReference type="EMBL" id="HACM01000986">
    <property type="protein sequence ID" value="CRZ01428.1"/>
    <property type="molecule type" value="Transcribed_RNA"/>
</dbReference>